<dbReference type="GO" id="GO:0005886">
    <property type="term" value="C:plasma membrane"/>
    <property type="evidence" value="ECO:0007669"/>
    <property type="project" value="UniProtKB-SubCell"/>
</dbReference>
<evidence type="ECO:0000313" key="5">
    <source>
        <dbReference type="Proteomes" id="UP000824091"/>
    </source>
</evidence>
<dbReference type="Gene3D" id="1.10.1760.20">
    <property type="match status" value="1"/>
</dbReference>
<gene>
    <name evidence="4" type="ORF">IAD16_05220</name>
</gene>
<keyword evidence="2 3" id="KW-0472">Membrane</keyword>
<dbReference type="Proteomes" id="UP000824091">
    <property type="component" value="Unassembled WGS sequence"/>
</dbReference>
<comment type="similarity">
    <text evidence="1 2">Belongs to the BioY family.</text>
</comment>
<dbReference type="EMBL" id="DVMO01000078">
    <property type="protein sequence ID" value="HIU27759.1"/>
    <property type="molecule type" value="Genomic_DNA"/>
</dbReference>
<comment type="subcellular location">
    <subcellularLocation>
        <location evidence="2">Cell membrane</location>
        <topology evidence="2">Multi-pass membrane protein</topology>
    </subcellularLocation>
</comment>
<name>A0A9D1L7D7_9FIRM</name>
<reference evidence="4" key="1">
    <citation type="submission" date="2020-10" db="EMBL/GenBank/DDBJ databases">
        <authorList>
            <person name="Gilroy R."/>
        </authorList>
    </citation>
    <scope>NUCLEOTIDE SEQUENCE</scope>
    <source>
        <strain evidence="4">11300</strain>
    </source>
</reference>
<dbReference type="PIRSF" id="PIRSF016661">
    <property type="entry name" value="BioY"/>
    <property type="match status" value="1"/>
</dbReference>
<accession>A0A9D1L7D7</accession>
<keyword evidence="2" id="KW-1003">Cell membrane</keyword>
<evidence type="ECO:0000313" key="4">
    <source>
        <dbReference type="EMBL" id="HIU27759.1"/>
    </source>
</evidence>
<evidence type="ECO:0000256" key="3">
    <source>
        <dbReference type="SAM" id="Phobius"/>
    </source>
</evidence>
<keyword evidence="3" id="KW-1133">Transmembrane helix</keyword>
<feature type="transmembrane region" description="Helical" evidence="3">
    <location>
        <begin position="87"/>
        <end position="104"/>
    </location>
</feature>
<dbReference type="InterPro" id="IPR003784">
    <property type="entry name" value="BioY"/>
</dbReference>
<dbReference type="GO" id="GO:0015225">
    <property type="term" value="F:biotin transmembrane transporter activity"/>
    <property type="evidence" value="ECO:0007669"/>
    <property type="project" value="UniProtKB-UniRule"/>
</dbReference>
<reference evidence="4" key="2">
    <citation type="journal article" date="2021" name="PeerJ">
        <title>Extensive microbial diversity within the chicken gut microbiome revealed by metagenomics and culture.</title>
        <authorList>
            <person name="Gilroy R."/>
            <person name="Ravi A."/>
            <person name="Getino M."/>
            <person name="Pursley I."/>
            <person name="Horton D.L."/>
            <person name="Alikhan N.F."/>
            <person name="Baker D."/>
            <person name="Gharbi K."/>
            <person name="Hall N."/>
            <person name="Watson M."/>
            <person name="Adriaenssens E.M."/>
            <person name="Foster-Nyarko E."/>
            <person name="Jarju S."/>
            <person name="Secka A."/>
            <person name="Antonio M."/>
            <person name="Oren A."/>
            <person name="Chaudhuri R.R."/>
            <person name="La Ragione R."/>
            <person name="Hildebrand F."/>
            <person name="Pallen M.J."/>
        </authorList>
    </citation>
    <scope>NUCLEOTIDE SEQUENCE</scope>
    <source>
        <strain evidence="4">11300</strain>
    </source>
</reference>
<organism evidence="4 5">
    <name type="scientific">Candidatus Fimisoma avicola</name>
    <dbReference type="NCBI Taxonomy" id="2840826"/>
    <lineage>
        <taxon>Bacteria</taxon>
        <taxon>Bacillati</taxon>
        <taxon>Bacillota</taxon>
        <taxon>Clostridia</taxon>
        <taxon>Eubacteriales</taxon>
        <taxon>Candidatus Fimisoma</taxon>
    </lineage>
</organism>
<dbReference type="PANTHER" id="PTHR34295">
    <property type="entry name" value="BIOTIN TRANSPORTER BIOY"/>
    <property type="match status" value="1"/>
</dbReference>
<dbReference type="Pfam" id="PF02632">
    <property type="entry name" value="BioY"/>
    <property type="match status" value="1"/>
</dbReference>
<evidence type="ECO:0000256" key="1">
    <source>
        <dbReference type="ARBA" id="ARBA00010692"/>
    </source>
</evidence>
<evidence type="ECO:0000256" key="2">
    <source>
        <dbReference type="PIRNR" id="PIRNR016661"/>
    </source>
</evidence>
<comment type="caution">
    <text evidence="4">The sequence shown here is derived from an EMBL/GenBank/DDBJ whole genome shotgun (WGS) entry which is preliminary data.</text>
</comment>
<keyword evidence="3" id="KW-0812">Transmembrane</keyword>
<proteinExistence type="inferred from homology"/>
<feature type="transmembrane region" description="Helical" evidence="3">
    <location>
        <begin position="58"/>
        <end position="81"/>
    </location>
</feature>
<dbReference type="AlphaFoldDB" id="A0A9D1L7D7"/>
<feature type="transmembrane region" description="Helical" evidence="3">
    <location>
        <begin position="116"/>
        <end position="140"/>
    </location>
</feature>
<dbReference type="PANTHER" id="PTHR34295:SF1">
    <property type="entry name" value="BIOTIN TRANSPORTER BIOY"/>
    <property type="match status" value="1"/>
</dbReference>
<protein>
    <recommendedName>
        <fullName evidence="2">Biotin transporter</fullName>
    </recommendedName>
</protein>
<keyword evidence="2" id="KW-0813">Transport</keyword>
<feature type="transmembrane region" description="Helical" evidence="3">
    <location>
        <begin position="31"/>
        <end position="49"/>
    </location>
</feature>
<sequence length="181" mass="18521">MTKTNLLLLSGLFSALTGICSWINIPLFFTPVPINLALIGPYMAGSLLGPRYGLLSQIIYIMTGALGIPVFAGFSGGLGVLAGPTGGFIIGYAVCAFICGLGANGKVSTARRPAKIAGSAAFMFIGLSACYSFGLMWYMIVTGASLWSGLAACVLPFLPGDGLKIAVAAVMSQQVAKAVSL</sequence>